<feature type="signal peptide" evidence="1">
    <location>
        <begin position="1"/>
        <end position="17"/>
    </location>
</feature>
<feature type="chain" id="PRO_5039953659" evidence="1">
    <location>
        <begin position="18"/>
        <end position="66"/>
    </location>
</feature>
<sequence length="66" mass="7353">MRLHLVCLAALLAGALCLYDGLSGAELRDAIKTDYYSHTVLGYDTARRDMYGYIDNQDGVLYGIYT</sequence>
<accession>A0A9K3GR46</accession>
<comment type="caution">
    <text evidence="2">The sequence shown here is derived from an EMBL/GenBank/DDBJ whole genome shotgun (WGS) entry which is preliminary data.</text>
</comment>
<name>A0A9K3GR46_9EUKA</name>
<evidence type="ECO:0000313" key="3">
    <source>
        <dbReference type="Proteomes" id="UP000265618"/>
    </source>
</evidence>
<gene>
    <name evidence="2" type="ORF">KIPB_015622</name>
</gene>
<organism evidence="2 3">
    <name type="scientific">Kipferlia bialata</name>
    <dbReference type="NCBI Taxonomy" id="797122"/>
    <lineage>
        <taxon>Eukaryota</taxon>
        <taxon>Metamonada</taxon>
        <taxon>Carpediemonas-like organisms</taxon>
        <taxon>Kipferlia</taxon>
    </lineage>
</organism>
<dbReference type="EMBL" id="BDIP01008901">
    <property type="protein sequence ID" value="GIQ92068.1"/>
    <property type="molecule type" value="Genomic_DNA"/>
</dbReference>
<proteinExistence type="predicted"/>
<feature type="non-terminal residue" evidence="2">
    <location>
        <position position="1"/>
    </location>
</feature>
<evidence type="ECO:0000256" key="1">
    <source>
        <dbReference type="SAM" id="SignalP"/>
    </source>
</evidence>
<keyword evidence="1" id="KW-0732">Signal</keyword>
<protein>
    <submittedName>
        <fullName evidence="2">Uncharacterized protein</fullName>
    </submittedName>
</protein>
<keyword evidence="3" id="KW-1185">Reference proteome</keyword>
<dbReference type="Proteomes" id="UP000265618">
    <property type="component" value="Unassembled WGS sequence"/>
</dbReference>
<evidence type="ECO:0000313" key="2">
    <source>
        <dbReference type="EMBL" id="GIQ92068.1"/>
    </source>
</evidence>
<dbReference type="AlphaFoldDB" id="A0A9K3GR46"/>
<reference evidence="2 3" key="1">
    <citation type="journal article" date="2018" name="PLoS ONE">
        <title>The draft genome of Kipferlia bialata reveals reductive genome evolution in fornicate parasites.</title>
        <authorList>
            <person name="Tanifuji G."/>
            <person name="Takabayashi S."/>
            <person name="Kume K."/>
            <person name="Takagi M."/>
            <person name="Nakayama T."/>
            <person name="Kamikawa R."/>
            <person name="Inagaki Y."/>
            <person name="Hashimoto T."/>
        </authorList>
    </citation>
    <scope>NUCLEOTIDE SEQUENCE [LARGE SCALE GENOMIC DNA]</scope>
    <source>
        <strain evidence="2">NY0173</strain>
    </source>
</reference>